<evidence type="ECO:0000313" key="2">
    <source>
        <dbReference type="Proteomes" id="UP001055879"/>
    </source>
</evidence>
<evidence type="ECO:0000313" key="1">
    <source>
        <dbReference type="EMBL" id="KAI3718538.1"/>
    </source>
</evidence>
<keyword evidence="2" id="KW-1185">Reference proteome</keyword>
<dbReference type="EMBL" id="CM042052">
    <property type="protein sequence ID" value="KAI3718538.1"/>
    <property type="molecule type" value="Genomic_DNA"/>
</dbReference>
<sequence>MVLKLMTSKDNESLEIPDPEDDGKEDDDDEDDGTDGFVFQRIPRPPKGVIIKEPSTKRERTSKQQSYQSKGKAPGAEGMIDQQSLNILHY</sequence>
<dbReference type="Proteomes" id="UP001055879">
    <property type="component" value="Linkage Group LG06"/>
</dbReference>
<gene>
    <name evidence="1" type="ORF">L6452_19413</name>
</gene>
<reference evidence="1 2" key="2">
    <citation type="journal article" date="2022" name="Mol. Ecol. Resour.">
        <title>The genomes of chicory, endive, great burdock and yacon provide insights into Asteraceae paleo-polyploidization history and plant inulin production.</title>
        <authorList>
            <person name="Fan W."/>
            <person name="Wang S."/>
            <person name="Wang H."/>
            <person name="Wang A."/>
            <person name="Jiang F."/>
            <person name="Liu H."/>
            <person name="Zhao H."/>
            <person name="Xu D."/>
            <person name="Zhang Y."/>
        </authorList>
    </citation>
    <scope>NUCLEOTIDE SEQUENCE [LARGE SCALE GENOMIC DNA]</scope>
    <source>
        <strain evidence="2">cv. Niubang</strain>
    </source>
</reference>
<accession>A0ACB9B9C4</accession>
<name>A0ACB9B9C4_ARCLA</name>
<proteinExistence type="predicted"/>
<reference evidence="2" key="1">
    <citation type="journal article" date="2022" name="Mol. Ecol. Resour.">
        <title>The genomes of chicory, endive, great burdock and yacon provide insights into Asteraceae palaeo-polyploidization history and plant inulin production.</title>
        <authorList>
            <person name="Fan W."/>
            <person name="Wang S."/>
            <person name="Wang H."/>
            <person name="Wang A."/>
            <person name="Jiang F."/>
            <person name="Liu H."/>
            <person name="Zhao H."/>
            <person name="Xu D."/>
            <person name="Zhang Y."/>
        </authorList>
    </citation>
    <scope>NUCLEOTIDE SEQUENCE [LARGE SCALE GENOMIC DNA]</scope>
    <source>
        <strain evidence="2">cv. Niubang</strain>
    </source>
</reference>
<protein>
    <submittedName>
        <fullName evidence="1">Uncharacterized protein</fullName>
    </submittedName>
</protein>
<organism evidence="1 2">
    <name type="scientific">Arctium lappa</name>
    <name type="common">Greater burdock</name>
    <name type="synonym">Lappa major</name>
    <dbReference type="NCBI Taxonomy" id="4217"/>
    <lineage>
        <taxon>Eukaryota</taxon>
        <taxon>Viridiplantae</taxon>
        <taxon>Streptophyta</taxon>
        <taxon>Embryophyta</taxon>
        <taxon>Tracheophyta</taxon>
        <taxon>Spermatophyta</taxon>
        <taxon>Magnoliopsida</taxon>
        <taxon>eudicotyledons</taxon>
        <taxon>Gunneridae</taxon>
        <taxon>Pentapetalae</taxon>
        <taxon>asterids</taxon>
        <taxon>campanulids</taxon>
        <taxon>Asterales</taxon>
        <taxon>Asteraceae</taxon>
        <taxon>Carduoideae</taxon>
        <taxon>Cardueae</taxon>
        <taxon>Arctiinae</taxon>
        <taxon>Arctium</taxon>
    </lineage>
</organism>
<comment type="caution">
    <text evidence="1">The sequence shown here is derived from an EMBL/GenBank/DDBJ whole genome shotgun (WGS) entry which is preliminary data.</text>
</comment>